<dbReference type="SUPFAM" id="SSF48371">
    <property type="entry name" value="ARM repeat"/>
    <property type="match status" value="1"/>
</dbReference>
<dbReference type="PANTHER" id="PTHR15952:SF11">
    <property type="entry name" value="EXPORTIN-T"/>
    <property type="match status" value="1"/>
</dbReference>
<proteinExistence type="inferred from homology"/>
<keyword evidence="6 10" id="KW-0694">RNA-binding</keyword>
<dbReference type="InterPro" id="IPR013598">
    <property type="entry name" value="Exportin-1/Importin-b-like"/>
</dbReference>
<evidence type="ECO:0000313" key="16">
    <source>
        <dbReference type="WBParaSite" id="TTAC_0000253601-mRNA-1"/>
    </source>
</evidence>
<dbReference type="InterPro" id="IPR040017">
    <property type="entry name" value="XPOT"/>
</dbReference>
<name>A0A0R3WP48_HYDTA</name>
<dbReference type="GO" id="GO:0000049">
    <property type="term" value="F:tRNA binding"/>
    <property type="evidence" value="ECO:0007669"/>
    <property type="project" value="UniProtKB-UniRule"/>
</dbReference>
<feature type="domain" description="Exportin-1/Importin-beta-like" evidence="12">
    <location>
        <begin position="119"/>
        <end position="276"/>
    </location>
</feature>
<dbReference type="WBParaSite" id="TTAC_0000253601-mRNA-1">
    <property type="protein sequence ID" value="TTAC_0000253601-mRNA-1"/>
    <property type="gene ID" value="TTAC_0000253601"/>
</dbReference>
<gene>
    <name evidence="14" type="ORF">TTAC_LOCUS2523</name>
</gene>
<dbReference type="Pfam" id="PF19282">
    <property type="entry name" value="Exportin-T"/>
    <property type="match status" value="1"/>
</dbReference>
<dbReference type="InterPro" id="IPR011989">
    <property type="entry name" value="ARM-like"/>
</dbReference>
<feature type="domain" description="Exportin-T C-terminal" evidence="13">
    <location>
        <begin position="397"/>
        <end position="729"/>
    </location>
</feature>
<dbReference type="Pfam" id="PF08389">
    <property type="entry name" value="Xpo1"/>
    <property type="match status" value="1"/>
</dbReference>
<dbReference type="Proteomes" id="UP000274429">
    <property type="component" value="Unassembled WGS sequence"/>
</dbReference>
<dbReference type="Gene3D" id="1.25.10.10">
    <property type="entry name" value="Leucine-rich Repeat Variant"/>
    <property type="match status" value="1"/>
</dbReference>
<keyword evidence="7 10" id="KW-0539">Nucleus</keyword>
<dbReference type="InterPro" id="IPR045546">
    <property type="entry name" value="Exportin-T_C"/>
</dbReference>
<evidence type="ECO:0000313" key="14">
    <source>
        <dbReference type="EMBL" id="VDM20340.1"/>
    </source>
</evidence>
<evidence type="ECO:0000256" key="4">
    <source>
        <dbReference type="ARBA" id="ARBA00022490"/>
    </source>
</evidence>
<accession>A0A0R3WP48</accession>
<evidence type="ECO:0000256" key="7">
    <source>
        <dbReference type="ARBA" id="ARBA00023242"/>
    </source>
</evidence>
<comment type="function">
    <text evidence="10">tRNA nucleus export receptor which facilitates tRNA translocation across the nuclear pore complex.</text>
</comment>
<evidence type="ECO:0000259" key="13">
    <source>
        <dbReference type="Pfam" id="PF19282"/>
    </source>
</evidence>
<dbReference type="OrthoDB" id="26399at2759"/>
<comment type="similarity">
    <text evidence="10">Belongs to the exportin family.</text>
</comment>
<dbReference type="InterPro" id="IPR016024">
    <property type="entry name" value="ARM-type_fold"/>
</dbReference>
<dbReference type="PANTHER" id="PTHR15952">
    <property type="entry name" value="EXPORTIN-T/LOS1"/>
    <property type="match status" value="1"/>
</dbReference>
<keyword evidence="3 10" id="KW-0813">Transport</keyword>
<dbReference type="GO" id="GO:0005737">
    <property type="term" value="C:cytoplasm"/>
    <property type="evidence" value="ECO:0007669"/>
    <property type="project" value="UniProtKB-SubCell"/>
</dbReference>
<protein>
    <recommendedName>
        <fullName evidence="2 10">Exportin-T</fullName>
    </recommendedName>
    <alternativeName>
        <fullName evidence="8 10">Exportin(tRNA)</fullName>
    </alternativeName>
    <alternativeName>
        <fullName evidence="9 10">tRNA exportin</fullName>
    </alternativeName>
</protein>
<feature type="region of interest" description="Disordered" evidence="11">
    <location>
        <begin position="861"/>
        <end position="883"/>
    </location>
</feature>
<keyword evidence="15" id="KW-1185">Reference proteome</keyword>
<evidence type="ECO:0000256" key="9">
    <source>
        <dbReference type="ARBA" id="ARBA00032199"/>
    </source>
</evidence>
<evidence type="ECO:0000256" key="5">
    <source>
        <dbReference type="ARBA" id="ARBA00022555"/>
    </source>
</evidence>
<dbReference type="STRING" id="6205.A0A0R3WP48"/>
<organism evidence="16">
    <name type="scientific">Hydatigena taeniaeformis</name>
    <name type="common">Feline tapeworm</name>
    <name type="synonym">Taenia taeniaeformis</name>
    <dbReference type="NCBI Taxonomy" id="6205"/>
    <lineage>
        <taxon>Eukaryota</taxon>
        <taxon>Metazoa</taxon>
        <taxon>Spiralia</taxon>
        <taxon>Lophotrochozoa</taxon>
        <taxon>Platyhelminthes</taxon>
        <taxon>Cestoda</taxon>
        <taxon>Eucestoda</taxon>
        <taxon>Cyclophyllidea</taxon>
        <taxon>Taeniidae</taxon>
        <taxon>Hydatigera</taxon>
    </lineage>
</organism>
<dbReference type="EMBL" id="UYWX01001171">
    <property type="protein sequence ID" value="VDM20340.1"/>
    <property type="molecule type" value="Genomic_DNA"/>
</dbReference>
<evidence type="ECO:0000259" key="12">
    <source>
        <dbReference type="Pfam" id="PF08389"/>
    </source>
</evidence>
<dbReference type="GO" id="GO:0031267">
    <property type="term" value="F:small GTPase binding"/>
    <property type="evidence" value="ECO:0007669"/>
    <property type="project" value="InterPro"/>
</dbReference>
<keyword evidence="4 10" id="KW-0963">Cytoplasm</keyword>
<evidence type="ECO:0000256" key="3">
    <source>
        <dbReference type="ARBA" id="ARBA00022448"/>
    </source>
</evidence>
<evidence type="ECO:0000256" key="11">
    <source>
        <dbReference type="SAM" id="MobiDB-lite"/>
    </source>
</evidence>
<dbReference type="AlphaFoldDB" id="A0A0R3WP48"/>
<evidence type="ECO:0000256" key="1">
    <source>
        <dbReference type="ARBA" id="ARBA00004496"/>
    </source>
</evidence>
<evidence type="ECO:0000313" key="15">
    <source>
        <dbReference type="Proteomes" id="UP000274429"/>
    </source>
</evidence>
<dbReference type="GO" id="GO:0016363">
    <property type="term" value="C:nuclear matrix"/>
    <property type="evidence" value="ECO:0007669"/>
    <property type="project" value="TreeGrafter"/>
</dbReference>
<evidence type="ECO:0000256" key="8">
    <source>
        <dbReference type="ARBA" id="ARBA00029784"/>
    </source>
</evidence>
<evidence type="ECO:0000256" key="2">
    <source>
        <dbReference type="ARBA" id="ARBA00018928"/>
    </source>
</evidence>
<keyword evidence="5 10" id="KW-0820">tRNA-binding</keyword>
<comment type="subcellular location">
    <subcellularLocation>
        <location evidence="1 10">Cytoplasm</location>
    </subcellularLocation>
    <subcellularLocation>
        <location evidence="10">Nucleus</location>
    </subcellularLocation>
    <text evidence="10">Shuttles between the nucleus and the cytoplasm.</text>
</comment>
<sequence>MRDFLASLRAVDVSFGSTSKEQHEKLVSMIDQLSSNGDWEICANFVLSELEVCSSQQQITNLQNSAALFACCCCIENCLKHPISSHPVSAIEVQKMSDFLRSWVKIYVNCIGGRIQSAILRKKVAQSLSLAVMRYYPKDWPTLFDEFLSLISEVSAQQMCPPLSQSTPILLNLLEVFLEVLQELDSMVFSRSLNLTDEQFLRTSEIKDSMRINCLPQIVEMLALILKNLRVDNARELGLISLCLKVLGLYVLWIDIKLVANEQFIGILHSLVLSTEPAVCESICFLIKGLVAKGMPAFPDKLSLILGLWPQLLEPLINFPSTARLLKHVSSNPNLNSNCDERDSEDFLGFLQEFSNCIGTIGYHLTISFKELMASDLSTNSNQGPSTWRAAYEECLEKLEITINISINLLAYEDNDVGLAVMMFVEDYLELLKEKTQGKPSLSNGAAKTKVSLELTEDRLFKLQQLLSVLMKKMAYPADGTSEDIERFESDRQEYLSLVRCIARIDGGLVLDGIQSLLQHTLLQLPPSMRVEEVDDAILGRLESCLHLFFAIGEFYRAPRNDHFANGYMYSAKMSELMTTICCSNVVTIAYYPIQLNFFEIVARYDKFFNASPKILFDVLGAFLDERGLRNSNVKVRSRCAYLFNRLIKSHKSLFAPHTEQILQQLEDLLPLDPTPEVPGLKNLNGLSKPSSILLNGASATGSSRLFSITEQGFLYESCAHLISSRSSDSASGGVREAVRLFAMLLQPTLLQFPQMMRLLAQEKVPDMAEARGAVVKQTADLITRTTRVMAPQSSPEPEYVHILMEILDVLVGSLTLLPPIVGTPGRAAACAGVRAYIHRLIGAIGPDCSVVVKSTDTFGSTASAPSLSERGGGGEVGADKGGNEGRAASDLLLLAISTANRHFMAVQHSSDPGVLLPDPDIRWKELREYMPLLIQLAIRYKVHWYIL</sequence>
<reference evidence="14 15" key="2">
    <citation type="submission" date="2018-11" db="EMBL/GenBank/DDBJ databases">
        <authorList>
            <consortium name="Pathogen Informatics"/>
        </authorList>
    </citation>
    <scope>NUCLEOTIDE SEQUENCE [LARGE SCALE GENOMIC DNA]</scope>
</reference>
<dbReference type="GO" id="GO:0071528">
    <property type="term" value="P:tRNA re-export from nucleus"/>
    <property type="evidence" value="ECO:0007669"/>
    <property type="project" value="UniProtKB-UniRule"/>
</dbReference>
<dbReference type="GO" id="GO:0005643">
    <property type="term" value="C:nuclear pore"/>
    <property type="evidence" value="ECO:0007669"/>
    <property type="project" value="TreeGrafter"/>
</dbReference>
<evidence type="ECO:0000256" key="10">
    <source>
        <dbReference type="RuleBase" id="RU366037"/>
    </source>
</evidence>
<evidence type="ECO:0000256" key="6">
    <source>
        <dbReference type="ARBA" id="ARBA00022884"/>
    </source>
</evidence>
<reference evidence="16" key="1">
    <citation type="submission" date="2017-02" db="UniProtKB">
        <authorList>
            <consortium name="WormBaseParasite"/>
        </authorList>
    </citation>
    <scope>IDENTIFICATION</scope>
</reference>